<evidence type="ECO:0000313" key="2">
    <source>
        <dbReference type="EMBL" id="MFC0681727.1"/>
    </source>
</evidence>
<dbReference type="Proteomes" id="UP001589896">
    <property type="component" value="Unassembled WGS sequence"/>
</dbReference>
<organism evidence="2 3">
    <name type="scientific">Lysobacter korlensis</name>
    <dbReference type="NCBI Taxonomy" id="553636"/>
    <lineage>
        <taxon>Bacteria</taxon>
        <taxon>Pseudomonadati</taxon>
        <taxon>Pseudomonadota</taxon>
        <taxon>Gammaproteobacteria</taxon>
        <taxon>Lysobacterales</taxon>
        <taxon>Lysobacteraceae</taxon>
        <taxon>Lysobacter</taxon>
    </lineage>
</organism>
<dbReference type="Pfam" id="PF08818">
    <property type="entry name" value="DUF1801"/>
    <property type="match status" value="1"/>
</dbReference>
<sequence>MAEGIVTSSDAEFRGMLSETPGPIAQLALKARALIFDVLPQTVEVVWPHQKTAGYGTGPRKMTEHFIWLAPHTRHLVFGFYYGSELPAPEGLLEGTGRLMRHVKIRGDADLENPELRRLIEASTTHRVPPPR</sequence>
<proteinExistence type="predicted"/>
<dbReference type="InterPro" id="IPR014922">
    <property type="entry name" value="YdhG-like"/>
</dbReference>
<accession>A0ABV6RXL6</accession>
<dbReference type="RefSeq" id="WP_386674876.1">
    <property type="nucleotide sequence ID" value="NZ_JBHLTG010000009.1"/>
</dbReference>
<gene>
    <name evidence="2" type="ORF">ACFFGH_28180</name>
</gene>
<dbReference type="SUPFAM" id="SSF159888">
    <property type="entry name" value="YdhG-like"/>
    <property type="match status" value="1"/>
</dbReference>
<reference evidence="2 3" key="1">
    <citation type="submission" date="2024-09" db="EMBL/GenBank/DDBJ databases">
        <authorList>
            <person name="Sun Q."/>
            <person name="Mori K."/>
        </authorList>
    </citation>
    <scope>NUCLEOTIDE SEQUENCE [LARGE SCALE GENOMIC DNA]</scope>
    <source>
        <strain evidence="2 3">KCTC 23076</strain>
    </source>
</reference>
<protein>
    <submittedName>
        <fullName evidence="2">DUF1801 domain-containing protein</fullName>
    </submittedName>
</protein>
<name>A0ABV6RXL6_9GAMM</name>
<evidence type="ECO:0000259" key="1">
    <source>
        <dbReference type="Pfam" id="PF08818"/>
    </source>
</evidence>
<dbReference type="EMBL" id="JBHLTG010000009">
    <property type="protein sequence ID" value="MFC0681727.1"/>
    <property type="molecule type" value="Genomic_DNA"/>
</dbReference>
<comment type="caution">
    <text evidence="2">The sequence shown here is derived from an EMBL/GenBank/DDBJ whole genome shotgun (WGS) entry which is preliminary data.</text>
</comment>
<evidence type="ECO:0000313" key="3">
    <source>
        <dbReference type="Proteomes" id="UP001589896"/>
    </source>
</evidence>
<keyword evidence="3" id="KW-1185">Reference proteome</keyword>
<feature type="domain" description="YdhG-like" evidence="1">
    <location>
        <begin position="28"/>
        <end position="122"/>
    </location>
</feature>